<gene>
    <name evidence="2" type="ORF">RCC_04780</name>
</gene>
<protein>
    <submittedName>
        <fullName evidence="2">Uncharacterized protein</fullName>
    </submittedName>
</protein>
<evidence type="ECO:0000313" key="2">
    <source>
        <dbReference type="EMBL" id="CZT18935.1"/>
    </source>
</evidence>
<dbReference type="RefSeq" id="XP_023625825.1">
    <property type="nucleotide sequence ID" value="XM_023770057.1"/>
</dbReference>
<feature type="compositionally biased region" description="Polar residues" evidence="1">
    <location>
        <begin position="13"/>
        <end position="32"/>
    </location>
</feature>
<dbReference type="EMBL" id="FJUY01000006">
    <property type="protein sequence ID" value="CZT18935.1"/>
    <property type="molecule type" value="Genomic_DNA"/>
</dbReference>
<evidence type="ECO:0000313" key="3">
    <source>
        <dbReference type="Proteomes" id="UP000225277"/>
    </source>
</evidence>
<feature type="region of interest" description="Disordered" evidence="1">
    <location>
        <begin position="1"/>
        <end position="32"/>
    </location>
</feature>
<accession>A0A2D3UX86</accession>
<keyword evidence="3" id="KW-1185">Reference proteome</keyword>
<reference evidence="2 3" key="1">
    <citation type="submission" date="2016-03" db="EMBL/GenBank/DDBJ databases">
        <authorList>
            <person name="Ploux O."/>
        </authorList>
    </citation>
    <scope>NUCLEOTIDE SEQUENCE [LARGE SCALE GENOMIC DNA]</scope>
    <source>
        <strain evidence="2 3">URUG2</strain>
    </source>
</reference>
<dbReference type="GeneID" id="35599949"/>
<name>A0A2D3UX86_9PEZI</name>
<proteinExistence type="predicted"/>
<dbReference type="AlphaFoldDB" id="A0A2D3UX86"/>
<organism evidence="2 3">
    <name type="scientific">Ramularia collo-cygni</name>
    <dbReference type="NCBI Taxonomy" id="112498"/>
    <lineage>
        <taxon>Eukaryota</taxon>
        <taxon>Fungi</taxon>
        <taxon>Dikarya</taxon>
        <taxon>Ascomycota</taxon>
        <taxon>Pezizomycotina</taxon>
        <taxon>Dothideomycetes</taxon>
        <taxon>Dothideomycetidae</taxon>
        <taxon>Mycosphaerellales</taxon>
        <taxon>Mycosphaerellaceae</taxon>
        <taxon>Ramularia</taxon>
    </lineage>
</organism>
<dbReference type="Proteomes" id="UP000225277">
    <property type="component" value="Unassembled WGS sequence"/>
</dbReference>
<sequence>MLTLHDLPRLYIPTNTSRNTSPLSQIPTRSNNIQPQLPTIRRRCRRTSSLFHHPLECSQRLPTRNSRVGGQKSFCDSGSLEFLCWGC</sequence>
<evidence type="ECO:0000256" key="1">
    <source>
        <dbReference type="SAM" id="MobiDB-lite"/>
    </source>
</evidence>